<comment type="caution">
    <text evidence="2">The sequence shown here is derived from an EMBL/GenBank/DDBJ whole genome shotgun (WGS) entry which is preliminary data.</text>
</comment>
<accession>A0ABT7T024</accession>
<evidence type="ECO:0000259" key="1">
    <source>
        <dbReference type="Pfam" id="PF12146"/>
    </source>
</evidence>
<dbReference type="PANTHER" id="PTHR11614">
    <property type="entry name" value="PHOSPHOLIPASE-RELATED"/>
    <property type="match status" value="1"/>
</dbReference>
<dbReference type="SUPFAM" id="SSF53474">
    <property type="entry name" value="alpha/beta-Hydrolases"/>
    <property type="match status" value="1"/>
</dbReference>
<dbReference type="EMBL" id="JAUCBP010000011">
    <property type="protein sequence ID" value="MDM7861604.1"/>
    <property type="molecule type" value="Genomic_DNA"/>
</dbReference>
<dbReference type="Proteomes" id="UP001234343">
    <property type="component" value="Unassembled WGS sequence"/>
</dbReference>
<dbReference type="InterPro" id="IPR022742">
    <property type="entry name" value="Hydrolase_4"/>
</dbReference>
<proteinExistence type="predicted"/>
<organism evidence="2 3">
    <name type="scientific">Alteromonas arenosi</name>
    <dbReference type="NCBI Taxonomy" id="3055817"/>
    <lineage>
        <taxon>Bacteria</taxon>
        <taxon>Pseudomonadati</taxon>
        <taxon>Pseudomonadota</taxon>
        <taxon>Gammaproteobacteria</taxon>
        <taxon>Alteromonadales</taxon>
        <taxon>Alteromonadaceae</taxon>
        <taxon>Alteromonas/Salinimonas group</taxon>
        <taxon>Alteromonas</taxon>
    </lineage>
</organism>
<gene>
    <name evidence="2" type="ORF">QTP81_13470</name>
</gene>
<name>A0ABT7T024_9ALTE</name>
<dbReference type="RefSeq" id="WP_289366233.1">
    <property type="nucleotide sequence ID" value="NZ_JAUCBP010000011.1"/>
</dbReference>
<evidence type="ECO:0000313" key="2">
    <source>
        <dbReference type="EMBL" id="MDM7861604.1"/>
    </source>
</evidence>
<keyword evidence="3" id="KW-1185">Reference proteome</keyword>
<dbReference type="InterPro" id="IPR029058">
    <property type="entry name" value="AB_hydrolase_fold"/>
</dbReference>
<dbReference type="GO" id="GO:0016787">
    <property type="term" value="F:hydrolase activity"/>
    <property type="evidence" value="ECO:0007669"/>
    <property type="project" value="UniProtKB-KW"/>
</dbReference>
<dbReference type="Pfam" id="PF12146">
    <property type="entry name" value="Hydrolase_4"/>
    <property type="match status" value="1"/>
</dbReference>
<feature type="domain" description="Serine aminopeptidase S33" evidence="1">
    <location>
        <begin position="48"/>
        <end position="304"/>
    </location>
</feature>
<protein>
    <submittedName>
        <fullName evidence="2">Alpha/beta fold hydrolase</fullName>
    </submittedName>
</protein>
<reference evidence="2 3" key="1">
    <citation type="submission" date="2023-06" db="EMBL/GenBank/DDBJ databases">
        <title>Alteromonas sp. ASW11-36 isolated from intertidal sand.</title>
        <authorList>
            <person name="Li Y."/>
        </authorList>
    </citation>
    <scope>NUCLEOTIDE SEQUENCE [LARGE SCALE GENOMIC DNA]</scope>
    <source>
        <strain evidence="2 3">ASW11-36</strain>
    </source>
</reference>
<dbReference type="InterPro" id="IPR051044">
    <property type="entry name" value="MAG_DAG_Lipase"/>
</dbReference>
<sequence length="328" mass="37334">MRQLFDEQSLTTLYHGEITEFWDRHVVLGTFTGQQNVQIHYAFCEPESPRAAIVLSNGRIETLVKYKEFIYDCYRNDIAVYTMDHRGQGLSGRMAIDHQRGYVEQFDDYVVDFSVFVNDIVKPRAPSKPALVCHSMGCAIGYLTASREPELFSRVVFCSPMFGIKPTVPEPLLSVLLMSGLAANYLFGRKPWYAFGQGPYIELPFRLNTLTHSQVRYKLFREEYKRAPALQLGGVTYQWLSTAMDAMNQIEASAKNFPLPTKVLISGADRVVDNQRIHRVVQQFPDADVEVIEGARHELLFESDQYRTPAIQAVLAFVLEAETEVNNA</sequence>
<keyword evidence="2" id="KW-0378">Hydrolase</keyword>
<dbReference type="Gene3D" id="3.40.50.1820">
    <property type="entry name" value="alpha/beta hydrolase"/>
    <property type="match status" value="1"/>
</dbReference>
<evidence type="ECO:0000313" key="3">
    <source>
        <dbReference type="Proteomes" id="UP001234343"/>
    </source>
</evidence>